<keyword evidence="6" id="KW-0786">Thiamine pyrophosphate</keyword>
<evidence type="ECO:0000313" key="9">
    <source>
        <dbReference type="EMBL" id="ECR6519735.1"/>
    </source>
</evidence>
<comment type="cofactor">
    <cofactor evidence="1">
        <name>thiamine diphosphate</name>
        <dbReference type="ChEBI" id="CHEBI:58937"/>
    </cofactor>
</comment>
<dbReference type="AlphaFoldDB" id="A0A5Z2YSP8"/>
<comment type="caution">
    <text evidence="9">The sequence shown here is derived from an EMBL/GenBank/DDBJ whole genome shotgun (WGS) entry which is preliminary data.</text>
</comment>
<evidence type="ECO:0000256" key="5">
    <source>
        <dbReference type="ARBA" id="ARBA00022842"/>
    </source>
</evidence>
<evidence type="ECO:0000256" key="3">
    <source>
        <dbReference type="ARBA" id="ARBA00022723"/>
    </source>
</evidence>
<keyword evidence="7" id="KW-0456">Lyase</keyword>
<protein>
    <recommendedName>
        <fullName evidence="8">Thiamine pyrophosphate enzyme TPP-binding domain-containing protein</fullName>
    </recommendedName>
</protein>
<evidence type="ECO:0000256" key="6">
    <source>
        <dbReference type="ARBA" id="ARBA00023052"/>
    </source>
</evidence>
<dbReference type="InterPro" id="IPR011766">
    <property type="entry name" value="TPP_enzyme_TPP-bd"/>
</dbReference>
<comment type="similarity">
    <text evidence="2">Belongs to the TPP enzyme family.</text>
</comment>
<dbReference type="GO" id="GO:0000949">
    <property type="term" value="P:aromatic amino acid family catabolic process to alcohol via Ehrlich pathway"/>
    <property type="evidence" value="ECO:0007669"/>
    <property type="project" value="TreeGrafter"/>
</dbReference>
<evidence type="ECO:0000256" key="7">
    <source>
        <dbReference type="ARBA" id="ARBA00023239"/>
    </source>
</evidence>
<feature type="domain" description="Thiamine pyrophosphate enzyme TPP-binding" evidence="8">
    <location>
        <begin position="2"/>
        <end position="108"/>
    </location>
</feature>
<dbReference type="SUPFAM" id="SSF52518">
    <property type="entry name" value="Thiamin diphosphate-binding fold (THDP-binding)"/>
    <property type="match status" value="1"/>
</dbReference>
<dbReference type="PANTHER" id="PTHR43452">
    <property type="entry name" value="PYRUVATE DECARBOXYLASE"/>
    <property type="match status" value="1"/>
</dbReference>
<organism evidence="9">
    <name type="scientific">Salmonella enteritidis</name>
    <dbReference type="NCBI Taxonomy" id="149539"/>
    <lineage>
        <taxon>Bacteria</taxon>
        <taxon>Pseudomonadati</taxon>
        <taxon>Pseudomonadota</taxon>
        <taxon>Gammaproteobacteria</taxon>
        <taxon>Enterobacterales</taxon>
        <taxon>Enterobacteriaceae</taxon>
        <taxon>Salmonella</taxon>
    </lineage>
</organism>
<evidence type="ECO:0000259" key="8">
    <source>
        <dbReference type="Pfam" id="PF02775"/>
    </source>
</evidence>
<dbReference type="Gene3D" id="3.40.50.970">
    <property type="match status" value="1"/>
</dbReference>
<dbReference type="GO" id="GO:0004737">
    <property type="term" value="F:pyruvate decarboxylase activity"/>
    <property type="evidence" value="ECO:0007669"/>
    <property type="project" value="TreeGrafter"/>
</dbReference>
<dbReference type="PANTHER" id="PTHR43452:SF30">
    <property type="entry name" value="PYRUVATE DECARBOXYLASE ISOZYME 1-RELATED"/>
    <property type="match status" value="1"/>
</dbReference>
<reference evidence="9" key="1">
    <citation type="submission" date="2018-07" db="EMBL/GenBank/DDBJ databases">
        <authorList>
            <person name="Ashton P.M."/>
            <person name="Dallman T."/>
            <person name="Nair S."/>
            <person name="De Pinna E."/>
            <person name="Peters T."/>
            <person name="Grant K."/>
        </authorList>
    </citation>
    <scope>NUCLEOTIDE SEQUENCE</scope>
    <source>
        <strain evidence="9">27966</strain>
    </source>
</reference>
<keyword evidence="4" id="KW-0210">Decarboxylase</keyword>
<name>A0A5Z2YSP8_SALEN</name>
<dbReference type="GO" id="GO:0030976">
    <property type="term" value="F:thiamine pyrophosphate binding"/>
    <property type="evidence" value="ECO:0007669"/>
    <property type="project" value="InterPro"/>
</dbReference>
<dbReference type="InterPro" id="IPR029061">
    <property type="entry name" value="THDP-binding"/>
</dbReference>
<dbReference type="InterPro" id="IPR012110">
    <property type="entry name" value="PDC/IPDC-like"/>
</dbReference>
<evidence type="ECO:0000256" key="1">
    <source>
        <dbReference type="ARBA" id="ARBA00001964"/>
    </source>
</evidence>
<dbReference type="GO" id="GO:0005829">
    <property type="term" value="C:cytosol"/>
    <property type="evidence" value="ECO:0007669"/>
    <property type="project" value="TreeGrafter"/>
</dbReference>
<keyword evidence="5" id="KW-0460">Magnesium</keyword>
<proteinExistence type="inferred from homology"/>
<evidence type="ECO:0000256" key="2">
    <source>
        <dbReference type="ARBA" id="ARBA00007812"/>
    </source>
</evidence>
<gene>
    <name evidence="9" type="ORF">ZU52_23790</name>
</gene>
<dbReference type="GO" id="GO:0046872">
    <property type="term" value="F:metal ion binding"/>
    <property type="evidence" value="ECO:0007669"/>
    <property type="project" value="UniProtKB-KW"/>
</dbReference>
<dbReference type="EMBL" id="AAKGXH010000229">
    <property type="protein sequence ID" value="ECR6519735.1"/>
    <property type="molecule type" value="Genomic_DNA"/>
</dbReference>
<feature type="non-terminal residue" evidence="9">
    <location>
        <position position="1"/>
    </location>
</feature>
<sequence length="132" mass="14628">QTACPDRRVILIIGDGAAQLTIQEMGSMLRDGQAPVILLLNNDGYTVERAIHGAAQRYNDIASWNWTQIPPALNAAQQAECWRVTQAIQLAEVLERLARPQRLSFIEVMLPKADLPELLRTVTRALEARNGG</sequence>
<keyword evidence="3" id="KW-0479">Metal-binding</keyword>
<evidence type="ECO:0000256" key="4">
    <source>
        <dbReference type="ARBA" id="ARBA00022793"/>
    </source>
</evidence>
<accession>A0A5Z2YSP8</accession>
<dbReference type="Pfam" id="PF02775">
    <property type="entry name" value="TPP_enzyme_C"/>
    <property type="match status" value="1"/>
</dbReference>